<protein>
    <submittedName>
        <fullName evidence="1">Uncharacterized protein</fullName>
    </submittedName>
</protein>
<dbReference type="RefSeq" id="WP_037273723.1">
    <property type="nucleotide sequence ID" value="NZ_QHKI01000027.1"/>
</dbReference>
<accession>A0A428Z3W7</accession>
<dbReference type="Proteomes" id="UP000287547">
    <property type="component" value="Unassembled WGS sequence"/>
</dbReference>
<gene>
    <name evidence="1" type="ORF">DMH04_28605</name>
</gene>
<dbReference type="AlphaFoldDB" id="A0A428Z3W7"/>
<dbReference type="OrthoDB" id="2987568at2"/>
<evidence type="ECO:0000313" key="1">
    <source>
        <dbReference type="EMBL" id="RSM80884.1"/>
    </source>
</evidence>
<name>A0A428Z3W7_KIBAR</name>
<proteinExistence type="predicted"/>
<dbReference type="EMBL" id="QHKI01000027">
    <property type="protein sequence ID" value="RSM80884.1"/>
    <property type="molecule type" value="Genomic_DNA"/>
</dbReference>
<sequence>MNFTEVNADPRYQPPRFIDPPPFGYLHLAAAVAPPAGRAPFPRTTPRKAALLTELKARTQQLTGMKAVQRATVYRAVLLPPPDKRARQAPRYDVAVLIETTSPGEIEEVQATEIYRAMHDSLRQASTDLLVMPAHCIRCVADVDKNRQGVFLFNYFDAEDKQVALQVWEHVAGWYTAKAGVSNSTLLAPAGPSDYAFVNHARWDHSLLRFAIRQFATPSFWTYVRRNLHAYHTRAMPIFYRRL</sequence>
<evidence type="ECO:0000313" key="2">
    <source>
        <dbReference type="Proteomes" id="UP000287547"/>
    </source>
</evidence>
<reference evidence="1 2" key="1">
    <citation type="submission" date="2018-05" db="EMBL/GenBank/DDBJ databases">
        <title>Evolution of GPA BGCs.</title>
        <authorList>
            <person name="Waglechner N."/>
            <person name="Wright G.D."/>
        </authorList>
    </citation>
    <scope>NUCLEOTIDE SEQUENCE [LARGE SCALE GENOMIC DNA]</scope>
    <source>
        <strain evidence="1 2">A82846</strain>
    </source>
</reference>
<comment type="caution">
    <text evidence="1">The sequence shown here is derived from an EMBL/GenBank/DDBJ whole genome shotgun (WGS) entry which is preliminary data.</text>
</comment>
<organism evidence="1 2">
    <name type="scientific">Kibdelosporangium aridum</name>
    <dbReference type="NCBI Taxonomy" id="2030"/>
    <lineage>
        <taxon>Bacteria</taxon>
        <taxon>Bacillati</taxon>
        <taxon>Actinomycetota</taxon>
        <taxon>Actinomycetes</taxon>
        <taxon>Pseudonocardiales</taxon>
        <taxon>Pseudonocardiaceae</taxon>
        <taxon>Kibdelosporangium</taxon>
    </lineage>
</organism>